<dbReference type="Pfam" id="PF03354">
    <property type="entry name" value="TerL_ATPase"/>
    <property type="match status" value="1"/>
</dbReference>
<sequence length="577" mass="64818">MTTKKTTRSRNSSDDPATQYATEVVSGERIAGPDIRNACQRHLNDLKEGKKRGLVWDVEEANKAIRYYRNVLKLNGGEFEGLPFDPLPWQRFIIGSIFGWKGADGYRRFRVAYVETGKGSGKSPLAAGVGLKGLTADGEARAEIYAAATKKDQAMILFRDAVAMVEQSPELSRRLKKSGRGQSVWNLAYLQSASFFRPISSDDGQSGPRPHMALIDEVHEHKTNTVVEMMRAGTKSRKQALIFMITNSGSNKLGPCWQYHEYGARVSSGEIVDDGFFAFICSLDENDDPIKDESCWFKSNPSLQDQDLPGMKYLREQVTEARGMPSKEALVRRLNFCQWTDAENPWISTDVWKNATRQFDWRDLRGRRAYAGMDLSSTTDLTGLVFLIEPELDGEPWLLVPFAWLPDDDLLRKAEEDRVPYVEWKAQDYLYTTPGRAVSKRIVLQRLIALSEFFDVQMVGYDRWRFEDLIALAEDEGLDLPEIVPFGQGYGSISPALDRFEEMLLNGEIAHPGHPVLNWCASNAVVVMDDAGNRKLSKEKAIGRIDLMLAAVMAVGVMKPNKGDADGFFRNPIMVGI</sequence>
<proteinExistence type="predicted"/>
<dbReference type="PANTHER" id="PTHR41287:SF1">
    <property type="entry name" value="PROTEIN YMFN"/>
    <property type="match status" value="1"/>
</dbReference>
<dbReference type="Pfam" id="PF20441">
    <property type="entry name" value="TerL_nuclease"/>
    <property type="match status" value="1"/>
</dbReference>
<dbReference type="GO" id="GO:0004519">
    <property type="term" value="F:endonuclease activity"/>
    <property type="evidence" value="ECO:0007669"/>
    <property type="project" value="InterPro"/>
</dbReference>
<feature type="domain" description="Terminase large subunit-like endonuclease" evidence="3">
    <location>
        <begin position="271"/>
        <end position="557"/>
    </location>
</feature>
<dbReference type="EMBL" id="DOEK01000003">
    <property type="protein sequence ID" value="HBP27934.1"/>
    <property type="molecule type" value="Genomic_DNA"/>
</dbReference>
<dbReference type="InterPro" id="IPR046461">
    <property type="entry name" value="TerL_ATPase"/>
</dbReference>
<evidence type="ECO:0000313" key="4">
    <source>
        <dbReference type="EMBL" id="HBP27934.1"/>
    </source>
</evidence>
<organism evidence="4 5">
    <name type="scientific">Advenella kashmirensis</name>
    <dbReference type="NCBI Taxonomy" id="310575"/>
    <lineage>
        <taxon>Bacteria</taxon>
        <taxon>Pseudomonadati</taxon>
        <taxon>Pseudomonadota</taxon>
        <taxon>Betaproteobacteria</taxon>
        <taxon>Burkholderiales</taxon>
        <taxon>Alcaligenaceae</taxon>
    </lineage>
</organism>
<accession>A0A356LAI4</accession>
<dbReference type="Proteomes" id="UP000264036">
    <property type="component" value="Unassembled WGS sequence"/>
</dbReference>
<feature type="region of interest" description="Disordered" evidence="1">
    <location>
        <begin position="1"/>
        <end position="20"/>
    </location>
</feature>
<evidence type="ECO:0000256" key="1">
    <source>
        <dbReference type="SAM" id="MobiDB-lite"/>
    </source>
</evidence>
<reference evidence="4 5" key="1">
    <citation type="journal article" date="2018" name="Nat. Biotechnol.">
        <title>A standardized bacterial taxonomy based on genome phylogeny substantially revises the tree of life.</title>
        <authorList>
            <person name="Parks D.H."/>
            <person name="Chuvochina M."/>
            <person name="Waite D.W."/>
            <person name="Rinke C."/>
            <person name="Skarshewski A."/>
            <person name="Chaumeil P.A."/>
            <person name="Hugenholtz P."/>
        </authorList>
    </citation>
    <scope>NUCLEOTIDE SEQUENCE [LARGE SCALE GENOMIC DNA]</scope>
    <source>
        <strain evidence="4">UBA10707</strain>
    </source>
</reference>
<evidence type="ECO:0000259" key="3">
    <source>
        <dbReference type="Pfam" id="PF20441"/>
    </source>
</evidence>
<feature type="domain" description="Terminase large subunit-like ATPase" evidence="2">
    <location>
        <begin position="88"/>
        <end position="262"/>
    </location>
</feature>
<dbReference type="Gene3D" id="3.40.50.300">
    <property type="entry name" value="P-loop containing nucleotide triphosphate hydrolases"/>
    <property type="match status" value="1"/>
</dbReference>
<name>A0A356LAI4_9BURK</name>
<gene>
    <name evidence="4" type="ORF">DD666_00780</name>
</gene>
<comment type="caution">
    <text evidence="4">The sequence shown here is derived from an EMBL/GenBank/DDBJ whole genome shotgun (WGS) entry which is preliminary data.</text>
</comment>
<dbReference type="InterPro" id="IPR005021">
    <property type="entry name" value="Terminase_largesu-like"/>
</dbReference>
<dbReference type="PANTHER" id="PTHR41287">
    <property type="match status" value="1"/>
</dbReference>
<evidence type="ECO:0000313" key="5">
    <source>
        <dbReference type="Proteomes" id="UP000264036"/>
    </source>
</evidence>
<dbReference type="InterPro" id="IPR046462">
    <property type="entry name" value="TerL_nuclease"/>
</dbReference>
<evidence type="ECO:0000259" key="2">
    <source>
        <dbReference type="Pfam" id="PF03354"/>
    </source>
</evidence>
<dbReference type="InterPro" id="IPR027417">
    <property type="entry name" value="P-loop_NTPase"/>
</dbReference>
<protein>
    <submittedName>
        <fullName evidence="4">Phage terminase small subunit P27 family</fullName>
    </submittedName>
</protein>
<dbReference type="AlphaFoldDB" id="A0A356LAI4"/>